<name>A0A1H8B442_STRJI</name>
<protein>
    <submittedName>
        <fullName evidence="1">Uncharacterized protein</fullName>
    </submittedName>
</protein>
<gene>
    <name evidence="1" type="ORF">SAMN05414137_1576</name>
</gene>
<organism evidence="1 2">
    <name type="scientific">Streptacidiphilus jiangxiensis</name>
    <dbReference type="NCBI Taxonomy" id="235985"/>
    <lineage>
        <taxon>Bacteria</taxon>
        <taxon>Bacillati</taxon>
        <taxon>Actinomycetota</taxon>
        <taxon>Actinomycetes</taxon>
        <taxon>Kitasatosporales</taxon>
        <taxon>Streptomycetaceae</taxon>
        <taxon>Streptacidiphilus</taxon>
    </lineage>
</organism>
<keyword evidence="2" id="KW-1185">Reference proteome</keyword>
<proteinExistence type="predicted"/>
<dbReference type="RefSeq" id="WP_042449471.1">
    <property type="nucleotide sequence ID" value="NZ_BBPN01000016.1"/>
</dbReference>
<dbReference type="Proteomes" id="UP000183015">
    <property type="component" value="Unassembled WGS sequence"/>
</dbReference>
<dbReference type="STRING" id="235985.SAMN05414137_1576"/>
<evidence type="ECO:0000313" key="1">
    <source>
        <dbReference type="EMBL" id="SEM77671.1"/>
    </source>
</evidence>
<sequence>MSADYYVYAVSANLAEKWHSYQSVERVYARISAIDWDDPEQQSEALRLMQHAQDERESVAPDMESVMFSETERIWLGDSTMWKFRPDPGEFGRAPGAVLFMRKLDSAPAVTPQLTATLLDYLNVRAEAHTRTYWEPETIEANWAGSFDALRRIRLRGGGRRIQHRSRAVTLNRRAMKQFLTRNQGKYLIYFAE</sequence>
<reference evidence="2" key="1">
    <citation type="submission" date="2016-10" db="EMBL/GenBank/DDBJ databases">
        <authorList>
            <person name="Varghese N."/>
        </authorList>
    </citation>
    <scope>NUCLEOTIDE SEQUENCE [LARGE SCALE GENOMIC DNA]</scope>
    <source>
        <strain evidence="2">DSM 45096 / BCRC 16803 / CGMCC 4.1857 / CIP 109030 / JCM 12277 / KCTC 19219 / NBRC 100920 / 33214</strain>
    </source>
</reference>
<accession>A0A1H8B442</accession>
<evidence type="ECO:0000313" key="2">
    <source>
        <dbReference type="Proteomes" id="UP000183015"/>
    </source>
</evidence>
<dbReference type="EMBL" id="FOAZ01000057">
    <property type="protein sequence ID" value="SEM77671.1"/>
    <property type="molecule type" value="Genomic_DNA"/>
</dbReference>
<dbReference type="AlphaFoldDB" id="A0A1H8B442"/>